<accession>A0A222FM06</accession>
<dbReference type="Pfam" id="PF00034">
    <property type="entry name" value="Cytochrom_C"/>
    <property type="match status" value="1"/>
</dbReference>
<dbReference type="InterPro" id="IPR036909">
    <property type="entry name" value="Cyt_c-like_dom_sf"/>
</dbReference>
<evidence type="ECO:0000313" key="7">
    <source>
        <dbReference type="EMBL" id="ASP39421.1"/>
    </source>
</evidence>
<dbReference type="KEGG" id="bsan:CHH28_12375"/>
<dbReference type="Gene3D" id="1.10.760.10">
    <property type="entry name" value="Cytochrome c-like domain"/>
    <property type="match status" value="1"/>
</dbReference>
<evidence type="ECO:0000256" key="3">
    <source>
        <dbReference type="ARBA" id="ARBA00023004"/>
    </source>
</evidence>
<evidence type="ECO:0000256" key="4">
    <source>
        <dbReference type="PROSITE-ProRule" id="PRU00433"/>
    </source>
</evidence>
<sequence length="758" mass="84621">MNSVRLFAALLALLLSACNSDYSGDVGGNSAGSDGHQYNPANPEGKRLYDQMCASCHGVNGNGSSAGSSLVGCATCTSVGVLADEIARTMPIANVDACIDDCATNTAEYILFAFNGRSSSQLASEIADADNESAIATLRRATLTLAGRLPSAQEEAHVAQRGDSGIGDILDAVMQEEAFYQRLMELFNEQFLTDKYLSRNLNEGGVNLLDSDDYPNRKWYNDRYAGDDNKDLRNCVRNITNDAVAREGLQLIRHAAQNKLPHTLFVNADYMMVNWYSQQVYDAEVIGRADFRQLPEPVCEGNGQAVHFDPTDFRPARIVNPTEYEIGGIPHAGILTSAMFLNRYPTTQTNRNRHRAYKVFDYFLDTDILRIEGERPGDGIGEEKANPTLLDPACYACHQVMDPVSSAFQHWTDRGRYIVTGNSSRNRWDSSDIEPAGLGGKTLPLSGADGYFRNMLQWLGQEIANDPRFVRATVRTLYKGLIGQEPLRTPNDGASSTDIAAFNEQRAVLNQIGQAMVSDGWRIKTAVKGIILSPYFRASSSAAPERHKQLGAQQFLSPEQLQRKLNTTLGFGWDELRHENNRIMLGGMDSDSVIERIREPSGLMIAIQQRMATEMACRATALDFTRSQRLLFPQAQLGDDGSDDASRQRIIDTLKHLHWRLLGEQLQDNSEELQASLALYQQIQSNGQALLADAEQYDPKPSSWLQWECRGRWQWQPDGRRGEELSEEQRLEKDDSYSLHAWQAVLTYLLSDYRFIYE</sequence>
<keyword evidence="5" id="KW-0732">Signal</keyword>
<feature type="domain" description="Cytochrome c" evidence="6">
    <location>
        <begin position="40"/>
        <end position="142"/>
    </location>
</feature>
<keyword evidence="2 4" id="KW-0479">Metal-binding</keyword>
<keyword evidence="1 4" id="KW-0349">Heme</keyword>
<dbReference type="OrthoDB" id="9785394at2"/>
<proteinExistence type="predicted"/>
<dbReference type="GO" id="GO:0009055">
    <property type="term" value="F:electron transfer activity"/>
    <property type="evidence" value="ECO:0007669"/>
    <property type="project" value="InterPro"/>
</dbReference>
<dbReference type="AlphaFoldDB" id="A0A222FM06"/>
<feature type="signal peptide" evidence="5">
    <location>
        <begin position="1"/>
        <end position="23"/>
    </location>
</feature>
<evidence type="ECO:0000259" key="6">
    <source>
        <dbReference type="PROSITE" id="PS51007"/>
    </source>
</evidence>
<dbReference type="EMBL" id="CP022530">
    <property type="protein sequence ID" value="ASP39421.1"/>
    <property type="molecule type" value="Genomic_DNA"/>
</dbReference>
<evidence type="ECO:0000256" key="1">
    <source>
        <dbReference type="ARBA" id="ARBA00022617"/>
    </source>
</evidence>
<reference evidence="7 8" key="1">
    <citation type="submission" date="2017-07" db="EMBL/GenBank/DDBJ databases">
        <title>Annotated genome sequence of Bacterioplanes sanyensis isolated from Red Sea.</title>
        <authorList>
            <person name="Rehman Z.U."/>
        </authorList>
    </citation>
    <scope>NUCLEOTIDE SEQUENCE [LARGE SCALE GENOMIC DNA]</scope>
    <source>
        <strain evidence="7 8">NV9</strain>
    </source>
</reference>
<dbReference type="GO" id="GO:0046872">
    <property type="term" value="F:metal ion binding"/>
    <property type="evidence" value="ECO:0007669"/>
    <property type="project" value="UniProtKB-KW"/>
</dbReference>
<name>A0A222FM06_9GAMM</name>
<evidence type="ECO:0000256" key="2">
    <source>
        <dbReference type="ARBA" id="ARBA00022723"/>
    </source>
</evidence>
<gene>
    <name evidence="7" type="ORF">CHH28_12375</name>
</gene>
<keyword evidence="3 4" id="KW-0408">Iron</keyword>
<dbReference type="PROSITE" id="PS51007">
    <property type="entry name" value="CYTC"/>
    <property type="match status" value="1"/>
</dbReference>
<evidence type="ECO:0000256" key="5">
    <source>
        <dbReference type="SAM" id="SignalP"/>
    </source>
</evidence>
<keyword evidence="8" id="KW-1185">Reference proteome</keyword>
<feature type="chain" id="PRO_5013053043" description="Cytochrome c domain-containing protein" evidence="5">
    <location>
        <begin position="24"/>
        <end position="758"/>
    </location>
</feature>
<dbReference type="RefSeq" id="WP_094060599.1">
    <property type="nucleotide sequence ID" value="NZ_CP022530.1"/>
</dbReference>
<organism evidence="7 8">
    <name type="scientific">Bacterioplanes sanyensis</name>
    <dbReference type="NCBI Taxonomy" id="1249553"/>
    <lineage>
        <taxon>Bacteria</taxon>
        <taxon>Pseudomonadati</taxon>
        <taxon>Pseudomonadota</taxon>
        <taxon>Gammaproteobacteria</taxon>
        <taxon>Oceanospirillales</taxon>
        <taxon>Oceanospirillaceae</taxon>
        <taxon>Bacterioplanes</taxon>
    </lineage>
</organism>
<dbReference type="SUPFAM" id="SSF46626">
    <property type="entry name" value="Cytochrome c"/>
    <property type="match status" value="1"/>
</dbReference>
<protein>
    <recommendedName>
        <fullName evidence="6">Cytochrome c domain-containing protein</fullName>
    </recommendedName>
</protein>
<dbReference type="InterPro" id="IPR009056">
    <property type="entry name" value="Cyt_c-like_dom"/>
</dbReference>
<dbReference type="GO" id="GO:0020037">
    <property type="term" value="F:heme binding"/>
    <property type="evidence" value="ECO:0007669"/>
    <property type="project" value="InterPro"/>
</dbReference>
<dbReference type="Proteomes" id="UP000202440">
    <property type="component" value="Chromosome"/>
</dbReference>
<evidence type="ECO:0000313" key="8">
    <source>
        <dbReference type="Proteomes" id="UP000202440"/>
    </source>
</evidence>
<dbReference type="PROSITE" id="PS51257">
    <property type="entry name" value="PROKAR_LIPOPROTEIN"/>
    <property type="match status" value="1"/>
</dbReference>